<evidence type="ECO:0000256" key="1">
    <source>
        <dbReference type="SAM" id="MobiDB-lite"/>
    </source>
</evidence>
<keyword evidence="3" id="KW-1185">Reference proteome</keyword>
<dbReference type="Proteomes" id="UP000717696">
    <property type="component" value="Unassembled WGS sequence"/>
</dbReference>
<evidence type="ECO:0000313" key="3">
    <source>
        <dbReference type="Proteomes" id="UP000717696"/>
    </source>
</evidence>
<comment type="caution">
    <text evidence="2">The sequence shown here is derived from an EMBL/GenBank/DDBJ whole genome shotgun (WGS) entry which is preliminary data.</text>
</comment>
<accession>A0A9P9I7J6</accession>
<reference evidence="2" key="1">
    <citation type="journal article" date="2021" name="Nat. Commun.">
        <title>Genetic determinants of endophytism in the Arabidopsis root mycobiome.</title>
        <authorList>
            <person name="Mesny F."/>
            <person name="Miyauchi S."/>
            <person name="Thiergart T."/>
            <person name="Pickel B."/>
            <person name="Atanasova L."/>
            <person name="Karlsson M."/>
            <person name="Huettel B."/>
            <person name="Barry K.W."/>
            <person name="Haridas S."/>
            <person name="Chen C."/>
            <person name="Bauer D."/>
            <person name="Andreopoulos W."/>
            <person name="Pangilinan J."/>
            <person name="LaButti K."/>
            <person name="Riley R."/>
            <person name="Lipzen A."/>
            <person name="Clum A."/>
            <person name="Drula E."/>
            <person name="Henrissat B."/>
            <person name="Kohler A."/>
            <person name="Grigoriev I.V."/>
            <person name="Martin F.M."/>
            <person name="Hacquard S."/>
        </authorList>
    </citation>
    <scope>NUCLEOTIDE SEQUENCE</scope>
    <source>
        <strain evidence="2">MPI-CAGE-AT-0021</strain>
    </source>
</reference>
<organism evidence="2 3">
    <name type="scientific">Dactylonectria estremocensis</name>
    <dbReference type="NCBI Taxonomy" id="1079267"/>
    <lineage>
        <taxon>Eukaryota</taxon>
        <taxon>Fungi</taxon>
        <taxon>Dikarya</taxon>
        <taxon>Ascomycota</taxon>
        <taxon>Pezizomycotina</taxon>
        <taxon>Sordariomycetes</taxon>
        <taxon>Hypocreomycetidae</taxon>
        <taxon>Hypocreales</taxon>
        <taxon>Nectriaceae</taxon>
        <taxon>Dactylonectria</taxon>
    </lineage>
</organism>
<proteinExistence type="predicted"/>
<sequence>MPSQDAYCTACFHRLQPDMPQWRFASSKLQSLTPLRRLSQGPALQTCLEMSVFESTRRRVQESYHGIEGYRLQANHHLDKELDPELNARGRMSLSESMGEMKPTASGGGDGGGGGSEGGREGDVGRGEVFVVEGVKVVVGGVMAVEEGVMDVTEGVVKGVIAMVEGAMVEEGVMMLEGVTVVVAAVVDAAALACFVVSVPSEDAKTLYCQG</sequence>
<feature type="region of interest" description="Disordered" evidence="1">
    <location>
        <begin position="96"/>
        <end position="123"/>
    </location>
</feature>
<dbReference type="AlphaFoldDB" id="A0A9P9I7J6"/>
<protein>
    <submittedName>
        <fullName evidence="2">Uncharacterized protein</fullName>
    </submittedName>
</protein>
<evidence type="ECO:0000313" key="2">
    <source>
        <dbReference type="EMBL" id="KAH7110806.1"/>
    </source>
</evidence>
<gene>
    <name evidence="2" type="ORF">B0J13DRAFT_661683</name>
</gene>
<feature type="compositionally biased region" description="Gly residues" evidence="1">
    <location>
        <begin position="106"/>
        <end position="117"/>
    </location>
</feature>
<name>A0A9P9I7J6_9HYPO</name>
<dbReference type="EMBL" id="JAGMUU010000060">
    <property type="protein sequence ID" value="KAH7110806.1"/>
    <property type="molecule type" value="Genomic_DNA"/>
</dbReference>